<keyword evidence="3" id="KW-1185">Reference proteome</keyword>
<dbReference type="PANTHER" id="PTHR48079:SF9">
    <property type="entry name" value="PUTATIVE-RELATED"/>
    <property type="match status" value="1"/>
</dbReference>
<proteinExistence type="predicted"/>
<reference evidence="2 3" key="1">
    <citation type="submission" date="2019-06" db="EMBL/GenBank/DDBJ databases">
        <title>Sequencing the genomes of 1000 actinobacteria strains.</title>
        <authorList>
            <person name="Klenk H.-P."/>
        </authorList>
    </citation>
    <scope>NUCLEOTIDE SEQUENCE [LARGE SCALE GENOMIC DNA]</scope>
    <source>
        <strain evidence="2 3">DSM 105492</strain>
    </source>
</reference>
<dbReference type="Proteomes" id="UP000320235">
    <property type="component" value="Unassembled WGS sequence"/>
</dbReference>
<dbReference type="SUPFAM" id="SSF51735">
    <property type="entry name" value="NAD(P)-binding Rossmann-fold domains"/>
    <property type="match status" value="1"/>
</dbReference>
<dbReference type="InterPro" id="IPR051783">
    <property type="entry name" value="NAD(P)-dependent_oxidoreduct"/>
</dbReference>
<feature type="domain" description="NAD-dependent epimerase/dehydratase" evidence="1">
    <location>
        <begin position="4"/>
        <end position="74"/>
    </location>
</feature>
<dbReference type="AlphaFoldDB" id="A0A543EUF2"/>
<gene>
    <name evidence="2" type="ORF">FB391_2644</name>
</gene>
<organism evidence="2 3">
    <name type="scientific">Microbacterium kyungheense</name>
    <dbReference type="NCBI Taxonomy" id="1263636"/>
    <lineage>
        <taxon>Bacteria</taxon>
        <taxon>Bacillati</taxon>
        <taxon>Actinomycetota</taxon>
        <taxon>Actinomycetes</taxon>
        <taxon>Micrococcales</taxon>
        <taxon>Microbacteriaceae</taxon>
        <taxon>Microbacterium</taxon>
    </lineage>
</organism>
<dbReference type="EMBL" id="VFPE01000003">
    <property type="protein sequence ID" value="TQM25184.1"/>
    <property type="molecule type" value="Genomic_DNA"/>
</dbReference>
<evidence type="ECO:0000259" key="1">
    <source>
        <dbReference type="Pfam" id="PF01370"/>
    </source>
</evidence>
<dbReference type="InterPro" id="IPR001509">
    <property type="entry name" value="Epimerase_deHydtase"/>
</dbReference>
<name>A0A543EUF2_9MICO</name>
<evidence type="ECO:0000313" key="3">
    <source>
        <dbReference type="Proteomes" id="UP000320235"/>
    </source>
</evidence>
<dbReference type="Pfam" id="PF01370">
    <property type="entry name" value="Epimerase"/>
    <property type="match status" value="1"/>
</dbReference>
<dbReference type="GO" id="GO:0005737">
    <property type="term" value="C:cytoplasm"/>
    <property type="evidence" value="ECO:0007669"/>
    <property type="project" value="TreeGrafter"/>
</dbReference>
<dbReference type="OrthoDB" id="9787292at2"/>
<dbReference type="CDD" id="cd05262">
    <property type="entry name" value="SDR_a7"/>
    <property type="match status" value="1"/>
</dbReference>
<dbReference type="PANTHER" id="PTHR48079">
    <property type="entry name" value="PROTEIN YEEZ"/>
    <property type="match status" value="1"/>
</dbReference>
<comment type="caution">
    <text evidence="2">The sequence shown here is derived from an EMBL/GenBank/DDBJ whole genome shotgun (WGS) entry which is preliminary data.</text>
</comment>
<evidence type="ECO:0000313" key="2">
    <source>
        <dbReference type="EMBL" id="TQM25184.1"/>
    </source>
</evidence>
<protein>
    <submittedName>
        <fullName evidence="2">Nucleoside-diphosphate-sugar epimerase</fullName>
    </submittedName>
</protein>
<accession>A0A543EUF2</accession>
<sequence>MRYFITGASGWIGSAVTRELVAAGHEVTGLARSDASAAAITALGGDVVRGSLTDPAVLRDAATGSDVVVHLAFIHDFSDFLTSVQVDRAAIETFASALDGTGKTLAIAAGVAGLVVGRPATEEDVVQIPNPRADNSTFVLSLADRGVKPLILRFAPSVHGTAGDHGFVKTLAEVARERGASGYVGDGSSRWAAVHRDDAARLVRLATEAPDRGTVVHAIAEEGVPSKAIAEALAARLGVPTTSVPPEQASEHFGWVGAFFGQDFPATSILTRERWGWQPTQQTLLDDIAAGGYDVAERLTA</sequence>
<dbReference type="GO" id="GO:0004029">
    <property type="term" value="F:aldehyde dehydrogenase (NAD+) activity"/>
    <property type="evidence" value="ECO:0007669"/>
    <property type="project" value="TreeGrafter"/>
</dbReference>
<dbReference type="Gene3D" id="3.40.50.720">
    <property type="entry name" value="NAD(P)-binding Rossmann-like Domain"/>
    <property type="match status" value="1"/>
</dbReference>
<dbReference type="RefSeq" id="WP_141894978.1">
    <property type="nucleotide sequence ID" value="NZ_BAABLH010000002.1"/>
</dbReference>
<dbReference type="InterPro" id="IPR036291">
    <property type="entry name" value="NAD(P)-bd_dom_sf"/>
</dbReference>